<dbReference type="InterPro" id="IPR043132">
    <property type="entry name" value="BCAT-like_C"/>
</dbReference>
<reference evidence="2" key="1">
    <citation type="submission" date="2018-11" db="EMBL/GenBank/DDBJ databases">
        <title>Proposal to divide the Flavobacteriaceae and reorganize its genera based on Amino Acid Identity values calculated from whole genome sequences.</title>
        <authorList>
            <person name="Nicholson A.C."/>
            <person name="Gulvik C.A."/>
            <person name="Whitney A.M."/>
            <person name="Humrighouse B.W."/>
            <person name="Bell M."/>
            <person name="Holmes B."/>
            <person name="Steigerwalt A.G."/>
            <person name="Villarma A."/>
            <person name="Sheth M."/>
            <person name="Batra D."/>
            <person name="Pryor J."/>
            <person name="Bernardet J.-F."/>
            <person name="Hugo C."/>
            <person name="Kampfer P."/>
            <person name="Newman J.D."/>
            <person name="McQuiston J.R."/>
        </authorList>
    </citation>
    <scope>NUCLEOTIDE SEQUENCE [LARGE SCALE GENOMIC DNA]</scope>
    <source>
        <strain evidence="2">G0081</strain>
    </source>
</reference>
<dbReference type="Proteomes" id="UP000270185">
    <property type="component" value="Chromosome"/>
</dbReference>
<dbReference type="GO" id="GO:0016829">
    <property type="term" value="F:lyase activity"/>
    <property type="evidence" value="ECO:0007669"/>
    <property type="project" value="UniProtKB-KW"/>
</dbReference>
<protein>
    <submittedName>
        <fullName evidence="1">Aminodeoxychorismate lyase</fullName>
    </submittedName>
</protein>
<proteinExistence type="predicted"/>
<dbReference type="InterPro" id="IPR043131">
    <property type="entry name" value="BCAT-like_N"/>
</dbReference>
<sequence>MDDLSFIFCYKNYRILELSFTSEHFLPQNRAFLYGDAIQVSFFVRNSHLIMAEECYFYLMASMRKMRMAIPLSYTLEFFQNLFEEKIRENNVTHAIIHFFVYRNTENKPLSKSGISYYFEIEEVDDVVSMQRDFEIDLIKEINVNTNLLSGIHVHCPENIYAEIYAKENDLDDVIFLNPNKRIARSIYGNLLFLEENRIKIPKTTEGAYISPLLENFVTFIHKNNLAQIQESEMIAFESQKAEEVLLMSDLKGIFAVTKIRNKSFGKGRFAEMIEKWKNSFDQN</sequence>
<dbReference type="Pfam" id="PF01063">
    <property type="entry name" value="Aminotran_4"/>
    <property type="match status" value="1"/>
</dbReference>
<dbReference type="KEGG" id="ccas:EIB73_05265"/>
<dbReference type="OrthoDB" id="9805628at2"/>
<name>A0A3G8XWR6_9FLAO</name>
<dbReference type="InterPro" id="IPR001544">
    <property type="entry name" value="Aminotrans_IV"/>
</dbReference>
<evidence type="ECO:0000313" key="1">
    <source>
        <dbReference type="EMBL" id="AZI32636.1"/>
    </source>
</evidence>
<organism evidence="1 2">
    <name type="scientific">Kaistella carnis</name>
    <dbReference type="NCBI Taxonomy" id="1241979"/>
    <lineage>
        <taxon>Bacteria</taxon>
        <taxon>Pseudomonadati</taxon>
        <taxon>Bacteroidota</taxon>
        <taxon>Flavobacteriia</taxon>
        <taxon>Flavobacteriales</taxon>
        <taxon>Weeksellaceae</taxon>
        <taxon>Chryseobacterium group</taxon>
        <taxon>Kaistella</taxon>
    </lineage>
</organism>
<dbReference type="InterPro" id="IPR036038">
    <property type="entry name" value="Aminotransferase-like"/>
</dbReference>
<keyword evidence="1" id="KW-0456">Lyase</keyword>
<dbReference type="SUPFAM" id="SSF56752">
    <property type="entry name" value="D-aminoacid aminotransferase-like PLP-dependent enzymes"/>
    <property type="match status" value="1"/>
</dbReference>
<accession>A0A3G8XWR6</accession>
<evidence type="ECO:0000313" key="2">
    <source>
        <dbReference type="Proteomes" id="UP000270185"/>
    </source>
</evidence>
<dbReference type="EMBL" id="CP034159">
    <property type="protein sequence ID" value="AZI32636.1"/>
    <property type="molecule type" value="Genomic_DNA"/>
</dbReference>
<dbReference type="Gene3D" id="3.20.10.10">
    <property type="entry name" value="D-amino Acid Aminotransferase, subunit A, domain 2"/>
    <property type="match status" value="1"/>
</dbReference>
<dbReference type="AlphaFoldDB" id="A0A3G8XWR6"/>
<keyword evidence="2" id="KW-1185">Reference proteome</keyword>
<gene>
    <name evidence="1" type="ORF">EIB73_05265</name>
</gene>
<dbReference type="Gene3D" id="3.30.470.10">
    <property type="match status" value="1"/>
</dbReference>